<name>A0A7Y0L6S7_9FIRM</name>
<protein>
    <submittedName>
        <fullName evidence="3">DUF3991 domain-containing protein</fullName>
    </submittedName>
</protein>
<comment type="caution">
    <text evidence="3">The sequence shown here is derived from an EMBL/GenBank/DDBJ whole genome shotgun (WGS) entry which is preliminary data.</text>
</comment>
<dbReference type="Gene3D" id="3.40.1360.10">
    <property type="match status" value="1"/>
</dbReference>
<proteinExistence type="predicted"/>
<dbReference type="Pfam" id="PF13154">
    <property type="entry name" value="DUF3991"/>
    <property type="match status" value="1"/>
</dbReference>
<evidence type="ECO:0000313" key="3">
    <source>
        <dbReference type="EMBL" id="NMP23992.1"/>
    </source>
</evidence>
<organism evidence="3 4">
    <name type="scientific">Sulfobacillus harzensis</name>
    <dbReference type="NCBI Taxonomy" id="2729629"/>
    <lineage>
        <taxon>Bacteria</taxon>
        <taxon>Bacillati</taxon>
        <taxon>Bacillota</taxon>
        <taxon>Clostridia</taxon>
        <taxon>Eubacteriales</taxon>
        <taxon>Clostridiales Family XVII. Incertae Sedis</taxon>
        <taxon>Sulfobacillus</taxon>
    </lineage>
</organism>
<feature type="compositionally biased region" description="Acidic residues" evidence="1">
    <location>
        <begin position="348"/>
        <end position="364"/>
    </location>
</feature>
<dbReference type="InterPro" id="IPR025054">
    <property type="entry name" value="DUF3991"/>
</dbReference>
<dbReference type="RefSeq" id="WP_169101717.1">
    <property type="nucleotide sequence ID" value="NZ_JABBVZ010000077.1"/>
</dbReference>
<dbReference type="AlphaFoldDB" id="A0A7Y0L6S7"/>
<evidence type="ECO:0000256" key="1">
    <source>
        <dbReference type="SAM" id="MobiDB-lite"/>
    </source>
</evidence>
<keyword evidence="4" id="KW-1185">Reference proteome</keyword>
<evidence type="ECO:0000259" key="2">
    <source>
        <dbReference type="Pfam" id="PF13154"/>
    </source>
</evidence>
<sequence>MATAHNASRLDAWRDETDRLNRTPLDVVIPAAFPGSEAVREKQGSGWERWELPDGRKLNVKAAVDGDRFHFHNSADGGGRGAITFLVKSGAAPDFRSARQQVAQIDPAAIAAGAAGHQWKAAQAAQHPKTLFHPRPQPPQQSLRVCLGYLSQERGIDPRVVRAAIQKHLIWADRDGFIVFPHRNPSTQQITGYTRRWPEADREPPLRTTRSGESYRLPTKGVVRGSDSKAGWFSIGRGTETVALVEAPIDAMALMDLLWREGRAENITIRSSGGAAGWTPAMWAGFPHVMIAVDRDAGGDAFEQVIRRGLAPGQTCERLLPPEGLKDWGDVVQRRMHMQQHAAQQPVAEEEEAEAEDEDEFEAE</sequence>
<dbReference type="Proteomes" id="UP000533476">
    <property type="component" value="Unassembled WGS sequence"/>
</dbReference>
<accession>A0A7Y0L6S7</accession>
<dbReference type="EMBL" id="JABBVZ010000077">
    <property type="protein sequence ID" value="NMP23992.1"/>
    <property type="molecule type" value="Genomic_DNA"/>
</dbReference>
<evidence type="ECO:0000313" key="4">
    <source>
        <dbReference type="Proteomes" id="UP000533476"/>
    </source>
</evidence>
<reference evidence="3 4" key="1">
    <citation type="submission" date="2020-04" db="EMBL/GenBank/DDBJ databases">
        <authorList>
            <person name="Zhang R."/>
            <person name="Schippers A."/>
        </authorList>
    </citation>
    <scope>NUCLEOTIDE SEQUENCE [LARGE SCALE GENOMIC DNA]</scope>
    <source>
        <strain evidence="3 4">DSM 109850</strain>
    </source>
</reference>
<feature type="region of interest" description="Disordered" evidence="1">
    <location>
        <begin position="338"/>
        <end position="364"/>
    </location>
</feature>
<feature type="domain" description="DUF3991" evidence="2">
    <location>
        <begin position="149"/>
        <end position="238"/>
    </location>
</feature>
<gene>
    <name evidence="3" type="ORF">HIJ39_16795</name>
</gene>